<accession>A0A3M7PRS0</accession>
<sequence>MKRKKQAGLLESTKFCLNSDTLRKNLEIKKDLFEEFTQDEEQFNDDIISLEVESDINSDKFWLRFHIGVTFGSKNSKPYDKNQKILVLLVSEHILSTEIKLVRHLNIGKTVSASGQQFSRLFISLTLISRGYKLLYLLALFGSQRAGYLLIKLGLSGLQSLQGLFENDKLVYFIIVVNTGRVVLEQGPVVFVIIVKIIQI</sequence>
<proteinExistence type="predicted"/>
<reference evidence="1 2" key="1">
    <citation type="journal article" date="2018" name="Sci. Rep.">
        <title>Genomic signatures of local adaptation to the degree of environmental predictability in rotifers.</title>
        <authorList>
            <person name="Franch-Gras L."/>
            <person name="Hahn C."/>
            <person name="Garcia-Roger E.M."/>
            <person name="Carmona M.J."/>
            <person name="Serra M."/>
            <person name="Gomez A."/>
        </authorList>
    </citation>
    <scope>NUCLEOTIDE SEQUENCE [LARGE SCALE GENOMIC DNA]</scope>
    <source>
        <strain evidence="1">HYR1</strain>
    </source>
</reference>
<dbReference type="EMBL" id="REGN01009367">
    <property type="protein sequence ID" value="RNA01348.1"/>
    <property type="molecule type" value="Genomic_DNA"/>
</dbReference>
<evidence type="ECO:0000313" key="1">
    <source>
        <dbReference type="EMBL" id="RNA01348.1"/>
    </source>
</evidence>
<evidence type="ECO:0000313" key="2">
    <source>
        <dbReference type="Proteomes" id="UP000276133"/>
    </source>
</evidence>
<organism evidence="1 2">
    <name type="scientific">Brachionus plicatilis</name>
    <name type="common">Marine rotifer</name>
    <name type="synonym">Brachionus muelleri</name>
    <dbReference type="NCBI Taxonomy" id="10195"/>
    <lineage>
        <taxon>Eukaryota</taxon>
        <taxon>Metazoa</taxon>
        <taxon>Spiralia</taxon>
        <taxon>Gnathifera</taxon>
        <taxon>Rotifera</taxon>
        <taxon>Eurotatoria</taxon>
        <taxon>Monogononta</taxon>
        <taxon>Pseudotrocha</taxon>
        <taxon>Ploima</taxon>
        <taxon>Brachionidae</taxon>
        <taxon>Brachionus</taxon>
    </lineage>
</organism>
<dbReference type="AlphaFoldDB" id="A0A3M7PRS0"/>
<protein>
    <submittedName>
        <fullName evidence="1">Uncharacterized protein</fullName>
    </submittedName>
</protein>
<comment type="caution">
    <text evidence="1">The sequence shown here is derived from an EMBL/GenBank/DDBJ whole genome shotgun (WGS) entry which is preliminary data.</text>
</comment>
<name>A0A3M7PRS0_BRAPC</name>
<dbReference type="Proteomes" id="UP000276133">
    <property type="component" value="Unassembled WGS sequence"/>
</dbReference>
<keyword evidence="2" id="KW-1185">Reference proteome</keyword>
<gene>
    <name evidence="1" type="ORF">BpHYR1_010116</name>
</gene>